<protein>
    <submittedName>
        <fullName evidence="1">Uncharacterized protein</fullName>
    </submittedName>
</protein>
<gene>
    <name evidence="1" type="ORF">Mal4_50740</name>
</gene>
<dbReference type="EMBL" id="CP036275">
    <property type="protein sequence ID" value="QDU40714.1"/>
    <property type="molecule type" value="Genomic_DNA"/>
</dbReference>
<organism evidence="1 2">
    <name type="scientific">Maioricimonas rarisocia</name>
    <dbReference type="NCBI Taxonomy" id="2528026"/>
    <lineage>
        <taxon>Bacteria</taxon>
        <taxon>Pseudomonadati</taxon>
        <taxon>Planctomycetota</taxon>
        <taxon>Planctomycetia</taxon>
        <taxon>Planctomycetales</taxon>
        <taxon>Planctomycetaceae</taxon>
        <taxon>Maioricimonas</taxon>
    </lineage>
</organism>
<accession>A0A517ZE23</accession>
<dbReference type="KEGG" id="mri:Mal4_50740"/>
<reference evidence="1 2" key="1">
    <citation type="submission" date="2019-02" db="EMBL/GenBank/DDBJ databases">
        <title>Deep-cultivation of Planctomycetes and their phenomic and genomic characterization uncovers novel biology.</title>
        <authorList>
            <person name="Wiegand S."/>
            <person name="Jogler M."/>
            <person name="Boedeker C."/>
            <person name="Pinto D."/>
            <person name="Vollmers J."/>
            <person name="Rivas-Marin E."/>
            <person name="Kohn T."/>
            <person name="Peeters S.H."/>
            <person name="Heuer A."/>
            <person name="Rast P."/>
            <person name="Oberbeckmann S."/>
            <person name="Bunk B."/>
            <person name="Jeske O."/>
            <person name="Meyerdierks A."/>
            <person name="Storesund J.E."/>
            <person name="Kallscheuer N."/>
            <person name="Luecker S."/>
            <person name="Lage O.M."/>
            <person name="Pohl T."/>
            <person name="Merkel B.J."/>
            <person name="Hornburger P."/>
            <person name="Mueller R.-W."/>
            <person name="Bruemmer F."/>
            <person name="Labrenz M."/>
            <person name="Spormann A.M."/>
            <person name="Op den Camp H."/>
            <person name="Overmann J."/>
            <person name="Amann R."/>
            <person name="Jetten M.S.M."/>
            <person name="Mascher T."/>
            <person name="Medema M.H."/>
            <person name="Devos D.P."/>
            <person name="Kaster A.-K."/>
            <person name="Ovreas L."/>
            <person name="Rohde M."/>
            <person name="Galperin M.Y."/>
            <person name="Jogler C."/>
        </authorList>
    </citation>
    <scope>NUCLEOTIDE SEQUENCE [LARGE SCALE GENOMIC DNA]</scope>
    <source>
        <strain evidence="1 2">Mal4</strain>
    </source>
</reference>
<evidence type="ECO:0000313" key="1">
    <source>
        <dbReference type="EMBL" id="QDU40714.1"/>
    </source>
</evidence>
<sequence>MVAPKDSRRLRKSVVNPATPDINCTSHPGRTIAVSRTFSEVVSCAVAGTPAESNLVTGCPPATVWRDSGIGAGPAENAGGHADSTDSTGKAWRIGQTTVDAFHSRGDTGWTRNRQHPVIRHTPLILIHSRRTPCVRRRFFVSDSTVMHATVHYVDAGPGALPIAVPLRKNRCCDGPLPSPGTGCSPGRRPILCTAIAPMLRNVAQSRVAALDTSCRNRPHSSPSFDQNRGRFSFLRRGTVIADVWSRQPSGSG</sequence>
<dbReference type="Proteomes" id="UP000320496">
    <property type="component" value="Chromosome"/>
</dbReference>
<evidence type="ECO:0000313" key="2">
    <source>
        <dbReference type="Proteomes" id="UP000320496"/>
    </source>
</evidence>
<proteinExistence type="predicted"/>
<name>A0A517ZE23_9PLAN</name>
<keyword evidence="2" id="KW-1185">Reference proteome</keyword>
<dbReference type="AlphaFoldDB" id="A0A517ZE23"/>